<reference evidence="2" key="2">
    <citation type="journal article" date="2015" name="Data Brief">
        <title>Shoot transcriptome of the giant reed, Arundo donax.</title>
        <authorList>
            <person name="Barrero R.A."/>
            <person name="Guerrero F.D."/>
            <person name="Moolhuijzen P."/>
            <person name="Goolsby J.A."/>
            <person name="Tidwell J."/>
            <person name="Bellgard S.E."/>
            <person name="Bellgard M.I."/>
        </authorList>
    </citation>
    <scope>NUCLEOTIDE SEQUENCE</scope>
    <source>
        <tissue evidence="2">Shoot tissue taken approximately 20 cm above the soil surface</tissue>
    </source>
</reference>
<accession>A0A0A9AL29</accession>
<keyword evidence="1" id="KW-1133">Transmembrane helix</keyword>
<evidence type="ECO:0000256" key="1">
    <source>
        <dbReference type="SAM" id="Phobius"/>
    </source>
</evidence>
<dbReference type="EMBL" id="GBRH01245481">
    <property type="protein sequence ID" value="JAD52414.1"/>
    <property type="molecule type" value="Transcribed_RNA"/>
</dbReference>
<sequence>MLVGRYCDVLVVHDMPIVWIINQVPITDLFVLAVILFYIYFCLLPL</sequence>
<keyword evidence="1" id="KW-0812">Transmembrane</keyword>
<keyword evidence="1" id="KW-0472">Membrane</keyword>
<protein>
    <submittedName>
        <fullName evidence="2">Uncharacterized protein</fullName>
    </submittedName>
</protein>
<proteinExistence type="predicted"/>
<reference evidence="2" key="1">
    <citation type="submission" date="2014-09" db="EMBL/GenBank/DDBJ databases">
        <authorList>
            <person name="Magalhaes I.L.F."/>
            <person name="Oliveira U."/>
            <person name="Santos F.R."/>
            <person name="Vidigal T.H.D.A."/>
            <person name="Brescovit A.D."/>
            <person name="Santos A.J."/>
        </authorList>
    </citation>
    <scope>NUCLEOTIDE SEQUENCE</scope>
    <source>
        <tissue evidence="2">Shoot tissue taken approximately 20 cm above the soil surface</tissue>
    </source>
</reference>
<organism evidence="2">
    <name type="scientific">Arundo donax</name>
    <name type="common">Giant reed</name>
    <name type="synonym">Donax arundinaceus</name>
    <dbReference type="NCBI Taxonomy" id="35708"/>
    <lineage>
        <taxon>Eukaryota</taxon>
        <taxon>Viridiplantae</taxon>
        <taxon>Streptophyta</taxon>
        <taxon>Embryophyta</taxon>
        <taxon>Tracheophyta</taxon>
        <taxon>Spermatophyta</taxon>
        <taxon>Magnoliopsida</taxon>
        <taxon>Liliopsida</taxon>
        <taxon>Poales</taxon>
        <taxon>Poaceae</taxon>
        <taxon>PACMAD clade</taxon>
        <taxon>Arundinoideae</taxon>
        <taxon>Arundineae</taxon>
        <taxon>Arundo</taxon>
    </lineage>
</organism>
<name>A0A0A9AL29_ARUDO</name>
<evidence type="ECO:0000313" key="2">
    <source>
        <dbReference type="EMBL" id="JAD52414.1"/>
    </source>
</evidence>
<dbReference type="AlphaFoldDB" id="A0A0A9AL29"/>
<feature type="transmembrane region" description="Helical" evidence="1">
    <location>
        <begin position="20"/>
        <end position="43"/>
    </location>
</feature>